<dbReference type="GO" id="GO:0009378">
    <property type="term" value="F:four-way junction helicase activity"/>
    <property type="evidence" value="ECO:0007669"/>
    <property type="project" value="TreeGrafter"/>
</dbReference>
<dbReference type="PANTHER" id="PTHR13710">
    <property type="entry name" value="DNA HELICASE RECQ FAMILY MEMBER"/>
    <property type="match status" value="1"/>
</dbReference>
<protein>
    <recommendedName>
        <fullName evidence="3">DNA 3'-5' helicase</fullName>
        <ecNumber evidence="3">5.6.2.4</ecNumber>
    </recommendedName>
</protein>
<dbReference type="STRING" id="44941.A0A397U468"/>
<dbReference type="Proteomes" id="UP000266673">
    <property type="component" value="Unassembled WGS sequence"/>
</dbReference>
<evidence type="ECO:0000256" key="1">
    <source>
        <dbReference type="ARBA" id="ARBA00005446"/>
    </source>
</evidence>
<organism evidence="5 6">
    <name type="scientific">Gigaspora rosea</name>
    <dbReference type="NCBI Taxonomy" id="44941"/>
    <lineage>
        <taxon>Eukaryota</taxon>
        <taxon>Fungi</taxon>
        <taxon>Fungi incertae sedis</taxon>
        <taxon>Mucoromycota</taxon>
        <taxon>Glomeromycotina</taxon>
        <taxon>Glomeromycetes</taxon>
        <taxon>Diversisporales</taxon>
        <taxon>Gigasporaceae</taxon>
        <taxon>Gigaspora</taxon>
    </lineage>
</organism>
<accession>A0A397U468</accession>
<keyword evidence="6" id="KW-1185">Reference proteome</keyword>
<sequence>LLLTATVSSTHIEAIRKTLNIEKANFEIIQSTNLLYQEIRYEVVSKKERKDTIIGEMAEMIRTIEDGKSIIYCARKKDCEEIRDILQTKLPNYLLDIYHGGLDSKDKKHVLEKWEENKTYTIIATTAFGMGLNIPDVRLILHYTFLTTLIELIQLSGRAGHDGKPAKDVIFFGLKDLRTNYSIIAKDQRYNNIYYKLYILNIQNYINYI</sequence>
<dbReference type="InterPro" id="IPR027417">
    <property type="entry name" value="P-loop_NTPase"/>
</dbReference>
<evidence type="ECO:0000256" key="2">
    <source>
        <dbReference type="ARBA" id="ARBA00034617"/>
    </source>
</evidence>
<dbReference type="OrthoDB" id="10261556at2759"/>
<dbReference type="Pfam" id="PF00271">
    <property type="entry name" value="Helicase_C"/>
    <property type="match status" value="1"/>
</dbReference>
<comment type="catalytic activity">
    <reaction evidence="2">
        <text>Couples ATP hydrolysis with the unwinding of duplex DNA by translocating in the 3'-5' direction.</text>
        <dbReference type="EC" id="5.6.2.4"/>
    </reaction>
</comment>
<dbReference type="AlphaFoldDB" id="A0A397U468"/>
<dbReference type="SMART" id="SM00490">
    <property type="entry name" value="HELICc"/>
    <property type="match status" value="1"/>
</dbReference>
<proteinExistence type="inferred from homology"/>
<gene>
    <name evidence="5" type="ORF">C2G38_1988417</name>
</gene>
<dbReference type="SUPFAM" id="SSF52540">
    <property type="entry name" value="P-loop containing nucleoside triphosphate hydrolases"/>
    <property type="match status" value="1"/>
</dbReference>
<comment type="similarity">
    <text evidence="1">Belongs to the helicase family. RecQ subfamily.</text>
</comment>
<dbReference type="Gene3D" id="3.40.50.300">
    <property type="entry name" value="P-loop containing nucleotide triphosphate hydrolases"/>
    <property type="match status" value="1"/>
</dbReference>
<feature type="non-terminal residue" evidence="5">
    <location>
        <position position="1"/>
    </location>
</feature>
<dbReference type="GO" id="GO:0016787">
    <property type="term" value="F:hydrolase activity"/>
    <property type="evidence" value="ECO:0007669"/>
    <property type="project" value="UniProtKB-KW"/>
</dbReference>
<dbReference type="GO" id="GO:0000724">
    <property type="term" value="P:double-strand break repair via homologous recombination"/>
    <property type="evidence" value="ECO:0007669"/>
    <property type="project" value="TreeGrafter"/>
</dbReference>
<dbReference type="GO" id="GO:0005634">
    <property type="term" value="C:nucleus"/>
    <property type="evidence" value="ECO:0007669"/>
    <property type="project" value="TreeGrafter"/>
</dbReference>
<dbReference type="GO" id="GO:0005737">
    <property type="term" value="C:cytoplasm"/>
    <property type="evidence" value="ECO:0007669"/>
    <property type="project" value="TreeGrafter"/>
</dbReference>
<evidence type="ECO:0000256" key="3">
    <source>
        <dbReference type="ARBA" id="ARBA00034808"/>
    </source>
</evidence>
<feature type="domain" description="Helicase C-terminal" evidence="4">
    <location>
        <begin position="56"/>
        <end position="206"/>
    </location>
</feature>
<evidence type="ECO:0000313" key="5">
    <source>
        <dbReference type="EMBL" id="RIB04441.1"/>
    </source>
</evidence>
<dbReference type="EMBL" id="QKWP01002181">
    <property type="protein sequence ID" value="RIB04441.1"/>
    <property type="molecule type" value="Genomic_DNA"/>
</dbReference>
<dbReference type="PANTHER" id="PTHR13710:SF149">
    <property type="entry name" value="ATP-DEPENDENT DNA HELICASE TLH2"/>
    <property type="match status" value="1"/>
</dbReference>
<dbReference type="GO" id="GO:0005694">
    <property type="term" value="C:chromosome"/>
    <property type="evidence" value="ECO:0007669"/>
    <property type="project" value="TreeGrafter"/>
</dbReference>
<evidence type="ECO:0000313" key="6">
    <source>
        <dbReference type="Proteomes" id="UP000266673"/>
    </source>
</evidence>
<dbReference type="InterPro" id="IPR001650">
    <property type="entry name" value="Helicase_C-like"/>
</dbReference>
<dbReference type="PROSITE" id="PS51194">
    <property type="entry name" value="HELICASE_CTER"/>
    <property type="match status" value="1"/>
</dbReference>
<name>A0A397U468_9GLOM</name>
<reference evidence="5 6" key="1">
    <citation type="submission" date="2018-06" db="EMBL/GenBank/DDBJ databases">
        <title>Comparative genomics reveals the genomic features of Rhizophagus irregularis, R. cerebriforme, R. diaphanum and Gigaspora rosea, and their symbiotic lifestyle signature.</title>
        <authorList>
            <person name="Morin E."/>
            <person name="San Clemente H."/>
            <person name="Chen E.C.H."/>
            <person name="De La Providencia I."/>
            <person name="Hainaut M."/>
            <person name="Kuo A."/>
            <person name="Kohler A."/>
            <person name="Murat C."/>
            <person name="Tang N."/>
            <person name="Roy S."/>
            <person name="Loubradou J."/>
            <person name="Henrissat B."/>
            <person name="Grigoriev I.V."/>
            <person name="Corradi N."/>
            <person name="Roux C."/>
            <person name="Martin F.M."/>
        </authorList>
    </citation>
    <scope>NUCLEOTIDE SEQUENCE [LARGE SCALE GENOMIC DNA]</scope>
    <source>
        <strain evidence="5 6">DAOM 194757</strain>
    </source>
</reference>
<comment type="caution">
    <text evidence="5">The sequence shown here is derived from an EMBL/GenBank/DDBJ whole genome shotgun (WGS) entry which is preliminary data.</text>
</comment>
<keyword evidence="5" id="KW-0378">Hydrolase</keyword>
<evidence type="ECO:0000259" key="4">
    <source>
        <dbReference type="PROSITE" id="PS51194"/>
    </source>
</evidence>
<dbReference type="GO" id="GO:0043138">
    <property type="term" value="F:3'-5' DNA helicase activity"/>
    <property type="evidence" value="ECO:0007669"/>
    <property type="project" value="UniProtKB-EC"/>
</dbReference>
<dbReference type="EC" id="5.6.2.4" evidence="3"/>